<gene>
    <name evidence="5" type="ORF">H8R92_08945</name>
</gene>
<dbReference type="InterPro" id="IPR019734">
    <property type="entry name" value="TPR_rpt"/>
</dbReference>
<feature type="repeat" description="TPR" evidence="3">
    <location>
        <begin position="178"/>
        <end position="211"/>
    </location>
</feature>
<reference evidence="5" key="1">
    <citation type="submission" date="2020-08" db="EMBL/GenBank/DDBJ databases">
        <title>Genome public.</title>
        <authorList>
            <person name="Liu C."/>
            <person name="Sun Q."/>
        </authorList>
    </citation>
    <scope>NUCLEOTIDE SEQUENCE</scope>
    <source>
        <strain evidence="5">NSJ-42</strain>
    </source>
</reference>
<keyword evidence="1" id="KW-0677">Repeat</keyword>
<protein>
    <submittedName>
        <fullName evidence="5">Tetratricopeptide repeat protein</fullName>
    </submittedName>
</protein>
<evidence type="ECO:0000256" key="1">
    <source>
        <dbReference type="ARBA" id="ARBA00022737"/>
    </source>
</evidence>
<evidence type="ECO:0000256" key="3">
    <source>
        <dbReference type="PROSITE-ProRule" id="PRU00339"/>
    </source>
</evidence>
<dbReference type="Proteomes" id="UP000662088">
    <property type="component" value="Unassembled WGS sequence"/>
</dbReference>
<dbReference type="PROSITE" id="PS50005">
    <property type="entry name" value="TPR"/>
    <property type="match status" value="2"/>
</dbReference>
<evidence type="ECO:0000256" key="4">
    <source>
        <dbReference type="SAM" id="Coils"/>
    </source>
</evidence>
<keyword evidence="2 3" id="KW-0802">TPR repeat</keyword>
<organism evidence="5 6">
    <name type="scientific">Clostridium lentum</name>
    <dbReference type="NCBI Taxonomy" id="2763037"/>
    <lineage>
        <taxon>Bacteria</taxon>
        <taxon>Bacillati</taxon>
        <taxon>Bacillota</taxon>
        <taxon>Clostridia</taxon>
        <taxon>Eubacteriales</taxon>
        <taxon>Clostridiaceae</taxon>
        <taxon>Clostridium</taxon>
    </lineage>
</organism>
<feature type="repeat" description="TPR" evidence="3">
    <location>
        <begin position="212"/>
        <end position="245"/>
    </location>
</feature>
<dbReference type="InterPro" id="IPR051685">
    <property type="entry name" value="Ycf3/AcsC/BcsC/TPR_MFPF"/>
</dbReference>
<dbReference type="Gene3D" id="1.25.40.10">
    <property type="entry name" value="Tetratricopeptide repeat domain"/>
    <property type="match status" value="2"/>
</dbReference>
<evidence type="ECO:0000313" key="5">
    <source>
        <dbReference type="EMBL" id="MBC5640541.1"/>
    </source>
</evidence>
<evidence type="ECO:0000256" key="2">
    <source>
        <dbReference type="ARBA" id="ARBA00022803"/>
    </source>
</evidence>
<comment type="caution">
    <text evidence="5">The sequence shown here is derived from an EMBL/GenBank/DDBJ whole genome shotgun (WGS) entry which is preliminary data.</text>
</comment>
<dbReference type="Pfam" id="PF13181">
    <property type="entry name" value="TPR_8"/>
    <property type="match status" value="1"/>
</dbReference>
<name>A0A8I0DPS5_9CLOT</name>
<dbReference type="InterPro" id="IPR011990">
    <property type="entry name" value="TPR-like_helical_dom_sf"/>
</dbReference>
<dbReference type="SUPFAM" id="SSF48452">
    <property type="entry name" value="TPR-like"/>
    <property type="match status" value="1"/>
</dbReference>
<sequence>MKIREEFLWGYAERLEEDAATALAYAMEELENSKNPEIHVYVADALMALEDYEGAVEEINEALEKNIINVNYAKSLKGEALFYLERYEESKKVFIEILDSNPNSFFVVAYLTDIDIKLGRYEEGIARAEKVLSSNTLSSSDAAHIKANVGWIKLKYLHKSSEAMTDFEDALKLDANIGSVYIGIAEYHMANKNYEKALENYERAIDLDEGSVDVYYNLARCFKIMGHKEDAYEYFNIVYQYDPRYKDVKKIIDELNSK</sequence>
<dbReference type="AlphaFoldDB" id="A0A8I0DPS5"/>
<dbReference type="RefSeq" id="WP_186835260.1">
    <property type="nucleotide sequence ID" value="NZ_JACOOQ010000014.1"/>
</dbReference>
<dbReference type="SUPFAM" id="SSF81901">
    <property type="entry name" value="HCP-like"/>
    <property type="match status" value="1"/>
</dbReference>
<dbReference type="SMART" id="SM00028">
    <property type="entry name" value="TPR"/>
    <property type="match status" value="4"/>
</dbReference>
<dbReference type="PANTHER" id="PTHR44943">
    <property type="entry name" value="CELLULOSE SYNTHASE OPERON PROTEIN C"/>
    <property type="match status" value="1"/>
</dbReference>
<evidence type="ECO:0000313" key="6">
    <source>
        <dbReference type="Proteomes" id="UP000662088"/>
    </source>
</evidence>
<proteinExistence type="predicted"/>
<keyword evidence="4" id="KW-0175">Coiled coil</keyword>
<keyword evidence="6" id="KW-1185">Reference proteome</keyword>
<dbReference type="Pfam" id="PF13414">
    <property type="entry name" value="TPR_11"/>
    <property type="match status" value="1"/>
</dbReference>
<feature type="coiled-coil region" evidence="4">
    <location>
        <begin position="42"/>
        <end position="69"/>
    </location>
</feature>
<accession>A0A8I0DPS5</accession>
<dbReference type="PANTHER" id="PTHR44943:SF4">
    <property type="entry name" value="TPR REPEAT-CONTAINING PROTEIN MJ0798"/>
    <property type="match status" value="1"/>
</dbReference>
<dbReference type="EMBL" id="JACOOQ010000014">
    <property type="protein sequence ID" value="MBC5640541.1"/>
    <property type="molecule type" value="Genomic_DNA"/>
</dbReference>
<feature type="coiled-coil region" evidence="4">
    <location>
        <begin position="184"/>
        <end position="211"/>
    </location>
</feature>